<dbReference type="Pfam" id="PF00535">
    <property type="entry name" value="Glycos_transf_2"/>
    <property type="match status" value="1"/>
</dbReference>
<dbReference type="SUPFAM" id="SSF53448">
    <property type="entry name" value="Nucleotide-diphospho-sugar transferases"/>
    <property type="match status" value="1"/>
</dbReference>
<dbReference type="AlphaFoldDB" id="X0Y475"/>
<name>X0Y475_9ZZZZ</name>
<dbReference type="InterPro" id="IPR001173">
    <property type="entry name" value="Glyco_trans_2-like"/>
</dbReference>
<proteinExistence type="predicted"/>
<sequence length="37" mass="4189">MKVSVIVPTYNRAHLVTETIDSILSQTLKDFELIVVD</sequence>
<comment type="caution">
    <text evidence="2">The sequence shown here is derived from an EMBL/GenBank/DDBJ whole genome shotgun (WGS) entry which is preliminary data.</text>
</comment>
<protein>
    <recommendedName>
        <fullName evidence="1">Glycosyltransferase 2-like domain-containing protein</fullName>
    </recommendedName>
</protein>
<evidence type="ECO:0000259" key="1">
    <source>
        <dbReference type="Pfam" id="PF00535"/>
    </source>
</evidence>
<feature type="non-terminal residue" evidence="2">
    <location>
        <position position="37"/>
    </location>
</feature>
<dbReference type="Gene3D" id="3.90.550.10">
    <property type="entry name" value="Spore Coat Polysaccharide Biosynthesis Protein SpsA, Chain A"/>
    <property type="match status" value="1"/>
</dbReference>
<accession>X0Y475</accession>
<organism evidence="2">
    <name type="scientific">marine sediment metagenome</name>
    <dbReference type="NCBI Taxonomy" id="412755"/>
    <lineage>
        <taxon>unclassified sequences</taxon>
        <taxon>metagenomes</taxon>
        <taxon>ecological metagenomes</taxon>
    </lineage>
</organism>
<evidence type="ECO:0000313" key="2">
    <source>
        <dbReference type="EMBL" id="GAG31661.1"/>
    </source>
</evidence>
<feature type="domain" description="Glycosyltransferase 2-like" evidence="1">
    <location>
        <begin position="4"/>
        <end position="37"/>
    </location>
</feature>
<reference evidence="2" key="1">
    <citation type="journal article" date="2014" name="Front. Microbiol.">
        <title>High frequency of phylogenetically diverse reductive dehalogenase-homologous genes in deep subseafloor sedimentary metagenomes.</title>
        <authorList>
            <person name="Kawai M."/>
            <person name="Futagami T."/>
            <person name="Toyoda A."/>
            <person name="Takaki Y."/>
            <person name="Nishi S."/>
            <person name="Hori S."/>
            <person name="Arai W."/>
            <person name="Tsubouchi T."/>
            <person name="Morono Y."/>
            <person name="Uchiyama I."/>
            <person name="Ito T."/>
            <person name="Fujiyama A."/>
            <person name="Inagaki F."/>
            <person name="Takami H."/>
        </authorList>
    </citation>
    <scope>NUCLEOTIDE SEQUENCE</scope>
    <source>
        <strain evidence="2">Expedition CK06-06</strain>
    </source>
</reference>
<dbReference type="InterPro" id="IPR029044">
    <property type="entry name" value="Nucleotide-diphossugar_trans"/>
</dbReference>
<dbReference type="EMBL" id="BARS01049320">
    <property type="protein sequence ID" value="GAG31661.1"/>
    <property type="molecule type" value="Genomic_DNA"/>
</dbReference>
<gene>
    <name evidence="2" type="ORF">S01H1_73789</name>
</gene>